<keyword evidence="3" id="KW-0479">Metal-binding</keyword>
<dbReference type="GO" id="GO:0009380">
    <property type="term" value="C:excinuclease repair complex"/>
    <property type="evidence" value="ECO:0007669"/>
    <property type="project" value="InterPro"/>
</dbReference>
<comment type="caution">
    <text evidence="18">The sequence shown here is derived from an EMBL/GenBank/DDBJ whole genome shotgun (WGS) entry which is preliminary data.</text>
</comment>
<keyword evidence="2" id="KW-0963">Cytoplasm</keyword>
<dbReference type="GO" id="GO:0016887">
    <property type="term" value="F:ATP hydrolysis activity"/>
    <property type="evidence" value="ECO:0007669"/>
    <property type="project" value="InterPro"/>
</dbReference>
<dbReference type="GO" id="GO:0005524">
    <property type="term" value="F:ATP binding"/>
    <property type="evidence" value="ECO:0007669"/>
    <property type="project" value="UniProtKB-KW"/>
</dbReference>
<evidence type="ECO:0000256" key="8">
    <source>
        <dbReference type="ARBA" id="ARBA00022771"/>
    </source>
</evidence>
<evidence type="ECO:0000256" key="15">
    <source>
        <dbReference type="ARBA" id="ARBA00039316"/>
    </source>
</evidence>
<evidence type="ECO:0000256" key="3">
    <source>
        <dbReference type="ARBA" id="ARBA00022723"/>
    </source>
</evidence>
<dbReference type="Gene3D" id="3.30.1490.20">
    <property type="entry name" value="ATP-grasp fold, A domain"/>
    <property type="match status" value="1"/>
</dbReference>
<sequence length="994" mass="110346">MNLSVSLPPDGSFQQPNVEHLDPKHYIIIKGARVHNLKSIDVAIPRNKLVVITGLSGSGKSSLAFDTLFAEGQRMYVESLSSYARQFLGRMEKPEVDYIKGVSPAIAIEQKVTTRNPRSTVGTTTEIYDYLKLLFARVGITYSPVSGQEVRKDTVTDVVKYLYTYEQGQRVLVMAPLHIRPDRTLADELKVLLQKGYTRIVADGEVLFIEEVLEGGKELKEEGKKGANSSPPSLLSSLSPSLEILIDRSTVQFDADGQPDEDSQYRFSDSIQTAFNEGEGVCRVDVVGKESRVFSDKFELDGLVFEEPSVNLFTFNNPYGACRRCDGFGKVLGIDPDLVIPDKNLSVFEGALAPWRSEKMNEEYLKPLLKNGIRFDFPIHRPYKDLAPEQKEVLWTGNKYFQGLNAFFDFVESQTFKVQYRVMLSRYRGKTTCPECRGSRLRKDASYVKIAGGKSITDIVLMPIGEAAGFFRNLELPPHQREVGKRLLTEIRNRLDYMERVGLTYLTLNRLTNTLSGGEYQRIKLATSLGSALVGSMYILDEPSIGLHPRDTKQLVSVLETLRDLGNTVIVVEHEEEVMRAADQLIDIGPDAGVNGGHLVFQGTWEEIKEEGRKAGKENGESSESILLSSAPPLLHSHTLAFLTGKETVPVPKFRRKATHWLEVNGARENNLKDLDVRLPLNTLTVVTGVSGSGKSTLIRKVLYPALTRLKGDGSEEAGKHDSLGGSLDRVTSIEMIDQNPIGKSSRSNPVTYIKAYDYLRQVMAEQPVSKARGYKPSHFSFNVDGGRCEVCQGEGEVKIEMQFMADIFLKCEGCNGKRFKQEILEVTLNDKNVADILEMTVDEAIDYFRKAEPKMVEKLMPLQDVGLGYITLGQSSNTLSGGEAQRVKLASFLGKGNTNKGGTLFIFDEPTTGLHFHDIRKLLKAINALVDQGDSVIIIEHNTEIIKSADYLIDLGPEGGDTGGYVTFAGTPEELVKLPEGENYTADFLRGKV</sequence>
<dbReference type="RefSeq" id="WP_114408334.1">
    <property type="nucleotide sequence ID" value="NZ_QOWE01000020.1"/>
</dbReference>
<protein>
    <recommendedName>
        <fullName evidence="15">UvrABC system protein A</fullName>
    </recommendedName>
    <alternativeName>
        <fullName evidence="16">Excinuclease ABC subunit A</fullName>
    </alternativeName>
</protein>
<comment type="similarity">
    <text evidence="14">Belongs to the ABC transporter superfamily. UvrA family.</text>
</comment>
<dbReference type="Gene3D" id="1.10.8.280">
    <property type="entry name" value="ABC transporter ATPase domain-like"/>
    <property type="match status" value="1"/>
</dbReference>
<dbReference type="PANTHER" id="PTHR43152:SF3">
    <property type="entry name" value="UVRABC SYSTEM PROTEIN A"/>
    <property type="match status" value="1"/>
</dbReference>
<dbReference type="InterPro" id="IPR041102">
    <property type="entry name" value="UvrA_inter"/>
</dbReference>
<dbReference type="Pfam" id="PF17755">
    <property type="entry name" value="UvrA_DNA-bind"/>
    <property type="match status" value="1"/>
</dbReference>
<feature type="domain" description="ABC transporter" evidence="17">
    <location>
        <begin position="654"/>
        <end position="989"/>
    </location>
</feature>
<dbReference type="GO" id="GO:0003677">
    <property type="term" value="F:DNA binding"/>
    <property type="evidence" value="ECO:0007669"/>
    <property type="project" value="UniProtKB-KW"/>
</dbReference>
<comment type="subcellular location">
    <subcellularLocation>
        <location evidence="1">Cytoplasm</location>
    </subcellularLocation>
</comment>
<keyword evidence="11" id="KW-0267">Excision nuclease</keyword>
<dbReference type="AlphaFoldDB" id="A0A368JKZ1"/>
<evidence type="ECO:0000256" key="6">
    <source>
        <dbReference type="ARBA" id="ARBA00022763"/>
    </source>
</evidence>
<dbReference type="InterPro" id="IPR003439">
    <property type="entry name" value="ABC_transporter-like_ATP-bd"/>
</dbReference>
<keyword evidence="7" id="KW-0228">DNA excision</keyword>
<dbReference type="InterPro" id="IPR027417">
    <property type="entry name" value="P-loop_NTPase"/>
</dbReference>
<evidence type="ECO:0000259" key="17">
    <source>
        <dbReference type="PROSITE" id="PS50893"/>
    </source>
</evidence>
<reference evidence="18 19" key="1">
    <citation type="submission" date="2018-07" db="EMBL/GenBank/DDBJ databases">
        <title>Genome analysis of Larkinella rosea.</title>
        <authorList>
            <person name="Zhou Z."/>
            <person name="Wang G."/>
        </authorList>
    </citation>
    <scope>NUCLEOTIDE SEQUENCE [LARGE SCALE GENOMIC DNA]</scope>
    <source>
        <strain evidence="19">zzj9</strain>
    </source>
</reference>
<dbReference type="InterPro" id="IPR013815">
    <property type="entry name" value="ATP_grasp_subdomain_1"/>
</dbReference>
<evidence type="ECO:0000256" key="1">
    <source>
        <dbReference type="ARBA" id="ARBA00004496"/>
    </source>
</evidence>
<dbReference type="Gene3D" id="1.20.1580.10">
    <property type="entry name" value="ABC transporter ATPase like domain"/>
    <property type="match status" value="2"/>
</dbReference>
<evidence type="ECO:0000313" key="18">
    <source>
        <dbReference type="EMBL" id="RCR67334.1"/>
    </source>
</evidence>
<evidence type="ECO:0000256" key="2">
    <source>
        <dbReference type="ARBA" id="ARBA00022490"/>
    </source>
</evidence>
<evidence type="ECO:0000256" key="16">
    <source>
        <dbReference type="ARBA" id="ARBA00042156"/>
    </source>
</evidence>
<evidence type="ECO:0000256" key="10">
    <source>
        <dbReference type="ARBA" id="ARBA00022840"/>
    </source>
</evidence>
<evidence type="ECO:0000256" key="11">
    <source>
        <dbReference type="ARBA" id="ARBA00022881"/>
    </source>
</evidence>
<keyword evidence="13" id="KW-0234">DNA repair</keyword>
<dbReference type="PROSITE" id="PS50893">
    <property type="entry name" value="ABC_TRANSPORTER_2"/>
    <property type="match status" value="1"/>
</dbReference>
<organism evidence="18 19">
    <name type="scientific">Larkinella punicea</name>
    <dbReference type="NCBI Taxonomy" id="2315727"/>
    <lineage>
        <taxon>Bacteria</taxon>
        <taxon>Pseudomonadati</taxon>
        <taxon>Bacteroidota</taxon>
        <taxon>Cytophagia</taxon>
        <taxon>Cytophagales</taxon>
        <taxon>Spirosomataceae</taxon>
        <taxon>Larkinella</taxon>
    </lineage>
</organism>
<gene>
    <name evidence="18" type="primary">uvrA</name>
    <name evidence="18" type="ORF">DUE52_22670</name>
</gene>
<name>A0A368JKZ1_9BACT</name>
<evidence type="ECO:0000256" key="12">
    <source>
        <dbReference type="ARBA" id="ARBA00023125"/>
    </source>
</evidence>
<dbReference type="Proteomes" id="UP000253383">
    <property type="component" value="Unassembled WGS sequence"/>
</dbReference>
<evidence type="ECO:0000256" key="4">
    <source>
        <dbReference type="ARBA" id="ARBA00022737"/>
    </source>
</evidence>
<dbReference type="PROSITE" id="PS00211">
    <property type="entry name" value="ABC_TRANSPORTER_1"/>
    <property type="match status" value="1"/>
</dbReference>
<accession>A0A368JKZ1</accession>
<keyword evidence="6" id="KW-0227">DNA damage</keyword>
<keyword evidence="4" id="KW-0677">Repeat</keyword>
<evidence type="ECO:0000256" key="7">
    <source>
        <dbReference type="ARBA" id="ARBA00022769"/>
    </source>
</evidence>
<dbReference type="GO" id="GO:0008270">
    <property type="term" value="F:zinc ion binding"/>
    <property type="evidence" value="ECO:0007669"/>
    <property type="project" value="UniProtKB-KW"/>
</dbReference>
<evidence type="ECO:0000256" key="9">
    <source>
        <dbReference type="ARBA" id="ARBA00022833"/>
    </source>
</evidence>
<dbReference type="GO" id="GO:0006289">
    <property type="term" value="P:nucleotide-excision repair"/>
    <property type="evidence" value="ECO:0007669"/>
    <property type="project" value="InterPro"/>
</dbReference>
<keyword evidence="9" id="KW-0862">Zinc</keyword>
<evidence type="ECO:0000256" key="14">
    <source>
        <dbReference type="ARBA" id="ARBA00038000"/>
    </source>
</evidence>
<dbReference type="InterPro" id="IPR004602">
    <property type="entry name" value="UvrA"/>
</dbReference>
<dbReference type="Pfam" id="PF17760">
    <property type="entry name" value="UvrA_inter"/>
    <property type="match status" value="1"/>
</dbReference>
<dbReference type="InterPro" id="IPR017871">
    <property type="entry name" value="ABC_transporter-like_CS"/>
</dbReference>
<proteinExistence type="inferred from homology"/>
<keyword evidence="8" id="KW-0863">Zinc-finger</keyword>
<dbReference type="GO" id="GO:0004518">
    <property type="term" value="F:nuclease activity"/>
    <property type="evidence" value="ECO:0007669"/>
    <property type="project" value="UniProtKB-KW"/>
</dbReference>
<dbReference type="PANTHER" id="PTHR43152">
    <property type="entry name" value="UVRABC SYSTEM PROTEIN A"/>
    <property type="match status" value="1"/>
</dbReference>
<evidence type="ECO:0000313" key="19">
    <source>
        <dbReference type="Proteomes" id="UP000253383"/>
    </source>
</evidence>
<dbReference type="EMBL" id="QOWE01000020">
    <property type="protein sequence ID" value="RCR67334.1"/>
    <property type="molecule type" value="Genomic_DNA"/>
</dbReference>
<keyword evidence="12" id="KW-0238">DNA-binding</keyword>
<keyword evidence="5" id="KW-0547">Nucleotide-binding</keyword>
<dbReference type="InterPro" id="IPR041552">
    <property type="entry name" value="UvrA_DNA-bd"/>
</dbReference>
<dbReference type="Gene3D" id="3.40.50.300">
    <property type="entry name" value="P-loop containing nucleotide triphosphate hydrolases"/>
    <property type="match status" value="2"/>
</dbReference>
<evidence type="ECO:0000256" key="13">
    <source>
        <dbReference type="ARBA" id="ARBA00023204"/>
    </source>
</evidence>
<evidence type="ECO:0000256" key="5">
    <source>
        <dbReference type="ARBA" id="ARBA00022741"/>
    </source>
</evidence>
<dbReference type="OrthoDB" id="9809851at2"/>
<dbReference type="SUPFAM" id="SSF52540">
    <property type="entry name" value="P-loop containing nucleoside triphosphate hydrolases"/>
    <property type="match status" value="2"/>
</dbReference>
<keyword evidence="19" id="KW-1185">Reference proteome</keyword>
<dbReference type="NCBIfam" id="TIGR00630">
    <property type="entry name" value="uvra"/>
    <property type="match status" value="1"/>
</dbReference>
<dbReference type="GO" id="GO:0005737">
    <property type="term" value="C:cytoplasm"/>
    <property type="evidence" value="ECO:0007669"/>
    <property type="project" value="UniProtKB-SubCell"/>
</dbReference>
<keyword evidence="10" id="KW-0067">ATP-binding</keyword>